<evidence type="ECO:0000313" key="7">
    <source>
        <dbReference type="EMBL" id="KAK9154592.1"/>
    </source>
</evidence>
<feature type="transmembrane region" description="Helical" evidence="6">
    <location>
        <begin position="118"/>
        <end position="137"/>
    </location>
</feature>
<organism evidence="7 8">
    <name type="scientific">Stephania japonica</name>
    <dbReference type="NCBI Taxonomy" id="461633"/>
    <lineage>
        <taxon>Eukaryota</taxon>
        <taxon>Viridiplantae</taxon>
        <taxon>Streptophyta</taxon>
        <taxon>Embryophyta</taxon>
        <taxon>Tracheophyta</taxon>
        <taxon>Spermatophyta</taxon>
        <taxon>Magnoliopsida</taxon>
        <taxon>Ranunculales</taxon>
        <taxon>Menispermaceae</taxon>
        <taxon>Menispermoideae</taxon>
        <taxon>Cissampelideae</taxon>
        <taxon>Stephania</taxon>
    </lineage>
</organism>
<evidence type="ECO:0000256" key="4">
    <source>
        <dbReference type="ARBA" id="ARBA00022989"/>
    </source>
</evidence>
<dbReference type="Pfam" id="PF04819">
    <property type="entry name" value="DUF716"/>
    <property type="match status" value="1"/>
</dbReference>
<evidence type="ECO:0000256" key="2">
    <source>
        <dbReference type="ARBA" id="ARBA00006948"/>
    </source>
</evidence>
<keyword evidence="8" id="KW-1185">Reference proteome</keyword>
<protein>
    <recommendedName>
        <fullName evidence="9">Transmembrane protein 45B</fullName>
    </recommendedName>
</protein>
<feature type="transmembrane region" description="Helical" evidence="6">
    <location>
        <begin position="174"/>
        <end position="193"/>
    </location>
</feature>
<comment type="similarity">
    <text evidence="2">Belongs to the TMEM45 family.</text>
</comment>
<evidence type="ECO:0000256" key="6">
    <source>
        <dbReference type="SAM" id="Phobius"/>
    </source>
</evidence>
<dbReference type="Proteomes" id="UP001417504">
    <property type="component" value="Unassembled WGS sequence"/>
</dbReference>
<reference evidence="7 8" key="1">
    <citation type="submission" date="2024-01" db="EMBL/GenBank/DDBJ databases">
        <title>Genome assemblies of Stephania.</title>
        <authorList>
            <person name="Yang L."/>
        </authorList>
    </citation>
    <scope>NUCLEOTIDE SEQUENCE [LARGE SCALE GENOMIC DNA]</scope>
    <source>
        <strain evidence="7">QJT</strain>
        <tissue evidence="7">Leaf</tissue>
    </source>
</reference>
<dbReference type="AlphaFoldDB" id="A0AAP0KNF3"/>
<keyword evidence="5 6" id="KW-0472">Membrane</keyword>
<evidence type="ECO:0000313" key="8">
    <source>
        <dbReference type="Proteomes" id="UP001417504"/>
    </source>
</evidence>
<proteinExistence type="inferred from homology"/>
<name>A0AAP0KNF3_9MAGN</name>
<evidence type="ECO:0000256" key="1">
    <source>
        <dbReference type="ARBA" id="ARBA00004141"/>
    </source>
</evidence>
<feature type="transmembrane region" description="Helical" evidence="6">
    <location>
        <begin position="55"/>
        <end position="73"/>
    </location>
</feature>
<feature type="transmembrane region" description="Helical" evidence="6">
    <location>
        <begin position="149"/>
        <end position="167"/>
    </location>
</feature>
<feature type="transmembrane region" description="Helical" evidence="6">
    <location>
        <begin position="241"/>
        <end position="260"/>
    </location>
</feature>
<dbReference type="EMBL" id="JBBNAE010000001">
    <property type="protein sequence ID" value="KAK9154592.1"/>
    <property type="molecule type" value="Genomic_DNA"/>
</dbReference>
<keyword evidence="3 6" id="KW-0812">Transmembrane</keyword>
<keyword evidence="4 6" id="KW-1133">Transmembrane helix</keyword>
<evidence type="ECO:0000256" key="5">
    <source>
        <dbReference type="ARBA" id="ARBA00023136"/>
    </source>
</evidence>
<gene>
    <name evidence="7" type="ORF">Sjap_002072</name>
</gene>
<evidence type="ECO:0008006" key="9">
    <source>
        <dbReference type="Google" id="ProtNLM"/>
    </source>
</evidence>
<comment type="caution">
    <text evidence="7">The sequence shown here is derived from an EMBL/GenBank/DDBJ whole genome shotgun (WGS) entry which is preliminary data.</text>
</comment>
<evidence type="ECO:0000256" key="3">
    <source>
        <dbReference type="ARBA" id="ARBA00022692"/>
    </source>
</evidence>
<accession>A0AAP0KNF3</accession>
<feature type="transmembrane region" description="Helical" evidence="6">
    <location>
        <begin position="93"/>
        <end position="111"/>
    </location>
</feature>
<dbReference type="PANTHER" id="PTHR46285:SF13">
    <property type="entry name" value="OS02G0167775 PROTEIN"/>
    <property type="match status" value="1"/>
</dbReference>
<dbReference type="GO" id="GO:0016020">
    <property type="term" value="C:membrane"/>
    <property type="evidence" value="ECO:0007669"/>
    <property type="project" value="UniProtKB-SubCell"/>
</dbReference>
<sequence>MGTFVGHLVPGLTLALLGLWHIYNTIRAYHLKSKAGCIYRFNYPFKNVLFEFKHLELILIFSFSILTIILQIFDYPHIKFSFKCDNFEHATMFLHLAIYAGVALSVELMTYSQDILRGLVGVLVISVFSQELFLLHYHSVDHVGLEGHYHWLLQLIVLVSLVSAVAMTSSPSSFTAALVLSTSVMFQGCWFMNMGFTLWNPYFVSKGCAMRMDSDDNMHGAVACDTVEATGRAKVLANLQFSWILGGILIFTASLCLALGGKFVNTKRLSEYEQLHIRVVDVTPISVDVDGAIRDSK</sequence>
<dbReference type="PANTHER" id="PTHR46285">
    <property type="entry name" value="PROTEINASE INHIBITOR I4, SERPIN (DUF716)-RELATED"/>
    <property type="match status" value="1"/>
</dbReference>
<comment type="subcellular location">
    <subcellularLocation>
        <location evidence="1">Membrane</location>
        <topology evidence="1">Multi-pass membrane protein</topology>
    </subcellularLocation>
</comment>
<feature type="transmembrane region" description="Helical" evidence="6">
    <location>
        <begin position="6"/>
        <end position="23"/>
    </location>
</feature>
<dbReference type="InterPro" id="IPR006904">
    <property type="entry name" value="DUF716"/>
</dbReference>